<dbReference type="EMBL" id="SRYG01000005">
    <property type="protein sequence ID" value="TGY66586.1"/>
    <property type="molecule type" value="Genomic_DNA"/>
</dbReference>
<comment type="caution">
    <text evidence="1">The sequence shown here is derived from an EMBL/GenBank/DDBJ whole genome shotgun (WGS) entry which is preliminary data.</text>
</comment>
<organism evidence="1 2">
    <name type="scientific">Dubosiella muris</name>
    <dbReference type="NCBI Taxonomy" id="3038133"/>
    <lineage>
        <taxon>Bacteria</taxon>
        <taxon>Bacillati</taxon>
        <taxon>Bacillota</taxon>
        <taxon>Erysipelotrichia</taxon>
        <taxon>Erysipelotrichales</taxon>
        <taxon>Erysipelotrichaceae</taxon>
        <taxon>Dubosiella</taxon>
    </lineage>
</organism>
<name>A0AC61RA43_9FIRM</name>
<gene>
    <name evidence="1" type="ORF">E5336_03390</name>
</gene>
<reference evidence="1" key="1">
    <citation type="submission" date="2019-04" db="EMBL/GenBank/DDBJ databases">
        <title>Microbes associate with the intestines of laboratory mice.</title>
        <authorList>
            <person name="Navarre W."/>
            <person name="Wong E."/>
            <person name="Huang K."/>
            <person name="Tropini C."/>
            <person name="Ng K."/>
            <person name="Yu B."/>
        </authorList>
    </citation>
    <scope>NUCLEOTIDE SEQUENCE</scope>
    <source>
        <strain evidence="1">NM09_H32</strain>
    </source>
</reference>
<keyword evidence="2" id="KW-1185">Reference proteome</keyword>
<proteinExistence type="predicted"/>
<evidence type="ECO:0000313" key="2">
    <source>
        <dbReference type="Proteomes" id="UP000308836"/>
    </source>
</evidence>
<evidence type="ECO:0000313" key="1">
    <source>
        <dbReference type="EMBL" id="TGY66586.1"/>
    </source>
</evidence>
<accession>A0AC61RA43</accession>
<dbReference type="Proteomes" id="UP000308836">
    <property type="component" value="Unassembled WGS sequence"/>
</dbReference>
<protein>
    <submittedName>
        <fullName evidence="1">Uncharacterized protein</fullName>
    </submittedName>
</protein>
<sequence>MPDNPKPNNAAAPKPKRRKLDIWNKIAVCILTLFLVGCISVFFILVNIINDPEGMRFSQDGLSTLSNSRIFDGAGNLIFEFGDEIREDVTYEQIPQSLVDAFLSIEDSRFFDHNGFDLPRFMAAGIANLRSGGFAQGGSTLTMQMIDNAFTKNQEEKLTNEGKYNKLTQLKLKIQEIYLALIAEQSINKEDIFDFYVNRIWFGSGQNTRGVQKAAKYFFNKDVSELNLGEAAFLAGAINAPYNNNPLNNIDNGSEVDFLKAATERRNTTLRLMLQHGYITEEEYELAKNARLEFALQTNLTVKVDPNAAFIQQTIEECKTLTGQDPSIIPMDIYTSLNQDVQKQADEICNGNIVPFPNEAFDVGFAVIDNASGEIIAVGPGRNYHTNSERDNSKDARQPGSSMKPLLAYAPTFDILGWATTHTVQDVPKDYFTTGSNLQNSDRRYQGNMSLQDALGVSKNTTAAAAMIDLVKDTGLDYWKEYCRKLGYKEDVANDFVEQYAIGGANMFASPIEQASAYTIFGNKGQHVDAHRIRKVVRRSDQAEFASNAQTNELISEQAAFMMSTLLEKVVTGGYNNYNQILASSYPVYAKSGTSDWADDGLQYGIPLGVVKDEWSCAYTSQFSVSVWSGYTSKYQQQGYYIDIAQLNMATAFHISHYLLDYCQQYGNYHAIERPDGVSDYRGGYIKTEYVNRGDTSSAPVYDPSTACAANGGTWDDEAGLCITKQEENTDENACVGSGGTWDGGACSCPEGYELNGNACVAAEEEKPDEDKDNEQAAIDECVNNGGTYANGVCIYDTVDDPSQGGDNQGGNPGGDVNQGGDNQGGNGNGNANGNGGNNGNPDVPAGLVFPRFKGFFNLFSWL</sequence>